<gene>
    <name evidence="3" type="ORF">ACFQGP_03345</name>
</gene>
<dbReference type="InterPro" id="IPR052369">
    <property type="entry name" value="UG_Glycosaminoglycan_Hydrolase"/>
</dbReference>
<dbReference type="Pfam" id="PF07470">
    <property type="entry name" value="Glyco_hydro_88"/>
    <property type="match status" value="1"/>
</dbReference>
<evidence type="ECO:0000256" key="1">
    <source>
        <dbReference type="ARBA" id="ARBA00022801"/>
    </source>
</evidence>
<dbReference type="PANTHER" id="PTHR36845">
    <property type="entry name" value="HYDROLASE, PUTATIVE (AFU_ORTHOLOGUE AFUA_7G05090)-RELATED"/>
    <property type="match status" value="1"/>
</dbReference>
<keyword evidence="4" id="KW-1185">Reference proteome</keyword>
<evidence type="ECO:0000313" key="4">
    <source>
        <dbReference type="Proteomes" id="UP001596289"/>
    </source>
</evidence>
<evidence type="ECO:0000313" key="3">
    <source>
        <dbReference type="EMBL" id="MFC6169613.1"/>
    </source>
</evidence>
<sequence>MADNWVQAAKTYIEAKTERNLTAIGTGFPHATKAGKYQLAEPQWWTAGFWPGILWNNFHATKQQKVADLAQKLEKQMDPLLRDPAKLDHDMGFMWTLTSLARYDLTNDSTAKTNALLAATLLLGRFNSAGQYLEAWNSWQGAADTSGIVIIDSMMNVSLLYWASEETGDPRFAVAATQHAETILREFIRDDGSVHHMVNFNSETGEVIEKLGGQGFAEMSSWSRGCAWAIYGLAIAYSYTKKPEFLAAASKVADYFILHTLDVAVPLWDFRIPANTAKTKYDYPDSSAAAIAACGCLLIGRLAAPEEQAFYTKAGTSLLQRLFEHATTAADDQALIGHGTGHWPEQTNLDTGLIYGDYFFTEGIYQLNGIYNTFWLGGQWDHESLQ</sequence>
<dbReference type="GO" id="GO:0016787">
    <property type="term" value="F:hydrolase activity"/>
    <property type="evidence" value="ECO:0007669"/>
    <property type="project" value="UniProtKB-KW"/>
</dbReference>
<comment type="caution">
    <text evidence="3">The sequence shown here is derived from an EMBL/GenBank/DDBJ whole genome shotgun (WGS) entry which is preliminary data.</text>
</comment>
<keyword evidence="1 3" id="KW-0378">Hydrolase</keyword>
<organism evidence="3 4">
    <name type="scientific">Loigolactobacillus jiayinensis</name>
    <dbReference type="NCBI Taxonomy" id="2486016"/>
    <lineage>
        <taxon>Bacteria</taxon>
        <taxon>Bacillati</taxon>
        <taxon>Bacillota</taxon>
        <taxon>Bacilli</taxon>
        <taxon>Lactobacillales</taxon>
        <taxon>Lactobacillaceae</taxon>
        <taxon>Loigolactobacillus</taxon>
    </lineage>
</organism>
<proteinExistence type="inferred from homology"/>
<dbReference type="Gene3D" id="1.50.10.10">
    <property type="match status" value="1"/>
</dbReference>
<accession>A0ABW1R9K8</accession>
<dbReference type="EMBL" id="JBHSSL010000020">
    <property type="protein sequence ID" value="MFC6169613.1"/>
    <property type="molecule type" value="Genomic_DNA"/>
</dbReference>
<dbReference type="InterPro" id="IPR008928">
    <property type="entry name" value="6-hairpin_glycosidase_sf"/>
</dbReference>
<comment type="similarity">
    <text evidence="2">Belongs to the glycosyl hydrolase 88 family.</text>
</comment>
<name>A0ABW1R9K8_9LACO</name>
<dbReference type="SUPFAM" id="SSF48208">
    <property type="entry name" value="Six-hairpin glycosidases"/>
    <property type="match status" value="1"/>
</dbReference>
<dbReference type="Proteomes" id="UP001596289">
    <property type="component" value="Unassembled WGS sequence"/>
</dbReference>
<reference evidence="4" key="1">
    <citation type="journal article" date="2019" name="Int. J. Syst. Evol. Microbiol.">
        <title>The Global Catalogue of Microorganisms (GCM) 10K type strain sequencing project: providing services to taxonomists for standard genome sequencing and annotation.</title>
        <authorList>
            <consortium name="The Broad Institute Genomics Platform"/>
            <consortium name="The Broad Institute Genome Sequencing Center for Infectious Disease"/>
            <person name="Wu L."/>
            <person name="Ma J."/>
        </authorList>
    </citation>
    <scope>NUCLEOTIDE SEQUENCE [LARGE SCALE GENOMIC DNA]</scope>
    <source>
        <strain evidence="4">CCM 8904</strain>
    </source>
</reference>
<evidence type="ECO:0000256" key="2">
    <source>
        <dbReference type="ARBA" id="ARBA00038358"/>
    </source>
</evidence>
<dbReference type="InterPro" id="IPR010905">
    <property type="entry name" value="Glyco_hydro_88"/>
</dbReference>
<dbReference type="RefSeq" id="WP_125551412.1">
    <property type="nucleotide sequence ID" value="NZ_JBHSSL010000020.1"/>
</dbReference>
<protein>
    <submittedName>
        <fullName evidence="3">Glycoside hydrolase family 88 protein</fullName>
    </submittedName>
</protein>
<dbReference type="PANTHER" id="PTHR36845:SF1">
    <property type="entry name" value="HYDROLASE, PUTATIVE (AFU_ORTHOLOGUE AFUA_7G05090)-RELATED"/>
    <property type="match status" value="1"/>
</dbReference>
<dbReference type="InterPro" id="IPR012341">
    <property type="entry name" value="6hp_glycosidase-like_sf"/>
</dbReference>